<feature type="region of interest" description="Disordered" evidence="1">
    <location>
        <begin position="123"/>
        <end position="186"/>
    </location>
</feature>
<evidence type="ECO:0000256" key="1">
    <source>
        <dbReference type="SAM" id="MobiDB-lite"/>
    </source>
</evidence>
<feature type="compositionally biased region" description="Low complexity" evidence="1">
    <location>
        <begin position="149"/>
        <end position="161"/>
    </location>
</feature>
<reference evidence="2" key="1">
    <citation type="submission" date="2021-02" db="EMBL/GenBank/DDBJ databases">
        <title>First Annotated Genome of the Yellow-green Alga Tribonema minus.</title>
        <authorList>
            <person name="Mahan K.M."/>
        </authorList>
    </citation>
    <scope>NUCLEOTIDE SEQUENCE</scope>
    <source>
        <strain evidence="2">UTEX B ZZ1240</strain>
    </source>
</reference>
<proteinExistence type="predicted"/>
<feature type="compositionally biased region" description="Basic and acidic residues" evidence="1">
    <location>
        <begin position="126"/>
        <end position="135"/>
    </location>
</feature>
<organism evidence="2 3">
    <name type="scientific">Tribonema minus</name>
    <dbReference type="NCBI Taxonomy" id="303371"/>
    <lineage>
        <taxon>Eukaryota</taxon>
        <taxon>Sar</taxon>
        <taxon>Stramenopiles</taxon>
        <taxon>Ochrophyta</taxon>
        <taxon>PX clade</taxon>
        <taxon>Xanthophyceae</taxon>
        <taxon>Tribonematales</taxon>
        <taxon>Tribonemataceae</taxon>
        <taxon>Tribonema</taxon>
    </lineage>
</organism>
<keyword evidence="3" id="KW-1185">Reference proteome</keyword>
<gene>
    <name evidence="2" type="ORF">JKP88DRAFT_244886</name>
</gene>
<evidence type="ECO:0000313" key="3">
    <source>
        <dbReference type="Proteomes" id="UP000664859"/>
    </source>
</evidence>
<sequence>MSDTEEPMASAKVMLLADFTREYLLEHDKPWVRRPDLTQLIYSDDGLWNRLQFKARRDLEHDTARIRSRYQKLDKFIDKYTTEAGLRYVLKTKPGRAICYYLPGNTGPSKELCQPSGQKAVVNKTEVSKGQKREAPAPARATTDDRPQRAAARSGATAYAGQDTSGDEDSSDGWYDDDSDSGPRRYPIQFKRDVSTISQRSVHQPVGFKESLLCVLAVPRSMTPTAANIADHDALIRQMPMLHIGGRALSQQIIQQQGYAGHGNVSHALSFFPATPAGATAQSTHSHFTVSNNVQAIGGYASGPRSSGPYASAQVNL</sequence>
<name>A0A836CHM1_9STRA</name>
<feature type="compositionally biased region" description="Acidic residues" evidence="1">
    <location>
        <begin position="165"/>
        <end position="180"/>
    </location>
</feature>
<accession>A0A836CHM1</accession>
<dbReference type="AlphaFoldDB" id="A0A836CHM1"/>
<evidence type="ECO:0000313" key="2">
    <source>
        <dbReference type="EMBL" id="KAG5184016.1"/>
    </source>
</evidence>
<comment type="caution">
    <text evidence="2">The sequence shown here is derived from an EMBL/GenBank/DDBJ whole genome shotgun (WGS) entry which is preliminary data.</text>
</comment>
<protein>
    <submittedName>
        <fullName evidence="2">Uncharacterized protein</fullName>
    </submittedName>
</protein>
<dbReference type="Proteomes" id="UP000664859">
    <property type="component" value="Unassembled WGS sequence"/>
</dbReference>
<dbReference type="EMBL" id="JAFCMP010000179">
    <property type="protein sequence ID" value="KAG5184016.1"/>
    <property type="molecule type" value="Genomic_DNA"/>
</dbReference>